<name>A0A1R2BDZ7_9CILI</name>
<feature type="region of interest" description="Disordered" evidence="1">
    <location>
        <begin position="603"/>
        <end position="706"/>
    </location>
</feature>
<dbReference type="Proteomes" id="UP000187209">
    <property type="component" value="Unassembled WGS sequence"/>
</dbReference>
<dbReference type="EMBL" id="MPUH01000717">
    <property type="protein sequence ID" value="OMJ74984.1"/>
    <property type="molecule type" value="Genomic_DNA"/>
</dbReference>
<evidence type="ECO:0008006" key="4">
    <source>
        <dbReference type="Google" id="ProtNLM"/>
    </source>
</evidence>
<dbReference type="Gene3D" id="2.60.120.650">
    <property type="entry name" value="Cupin"/>
    <property type="match status" value="1"/>
</dbReference>
<organism evidence="2 3">
    <name type="scientific">Stentor coeruleus</name>
    <dbReference type="NCBI Taxonomy" id="5963"/>
    <lineage>
        <taxon>Eukaryota</taxon>
        <taxon>Sar</taxon>
        <taxon>Alveolata</taxon>
        <taxon>Ciliophora</taxon>
        <taxon>Postciliodesmatophora</taxon>
        <taxon>Heterotrichea</taxon>
        <taxon>Heterotrichida</taxon>
        <taxon>Stentoridae</taxon>
        <taxon>Stentor</taxon>
    </lineage>
</organism>
<gene>
    <name evidence="2" type="ORF">SteCoe_25979</name>
</gene>
<feature type="compositionally biased region" description="Basic residues" evidence="1">
    <location>
        <begin position="674"/>
        <end position="687"/>
    </location>
</feature>
<feature type="compositionally biased region" description="Acidic residues" evidence="1">
    <location>
        <begin position="772"/>
        <end position="790"/>
    </location>
</feature>
<feature type="compositionally biased region" description="Polar residues" evidence="1">
    <location>
        <begin position="633"/>
        <end position="654"/>
    </location>
</feature>
<feature type="compositionally biased region" description="Basic residues" evidence="1">
    <location>
        <begin position="802"/>
        <end position="812"/>
    </location>
</feature>
<feature type="compositionally biased region" description="Low complexity" evidence="1">
    <location>
        <begin position="688"/>
        <end position="698"/>
    </location>
</feature>
<feature type="compositionally biased region" description="Basic residues" evidence="1">
    <location>
        <begin position="621"/>
        <end position="632"/>
    </location>
</feature>
<protein>
    <recommendedName>
        <fullName evidence="4">JmjC domain-containing protein</fullName>
    </recommendedName>
</protein>
<sequence>MSKSFDNDFSNFFQDHFADEKEPSNLRELENLYEWVKTKGGWPLVTILNQWNTFSNNAWKTFRKSRLLNYAVWNCCGKECSKELIRSFNPKLLINVGISEKVDINSAIVSFHPISETSSIIDFFSDSNLIKSHGSQKIKYRKNLYDAKVCKVYYGEIQSTDLEKLLEDIYHSPHPMISHCIPLKTWENEQSFLSSYLPQEYFWHNPKSLYKYSPLPIHRLHWPVLECRSSFTFRPAVREYLNFLSLDFNISNSPYLWLSLSSSDADDLESSYFIDHPTYASVDHSNFVPNISELILKKVSVYYTIQNPGQLIFFGLGAMRWGLSLGPSKSLNWISAPLCEDVLKAAHTRYALVDKGFPRKVFPLIRLLYSVSRTKKNPYSTLAASMMDELIVQNKEKYFSFLQEKHRAQYKSLTSWFRRLHYMRIINNPDDVVLVCDNCGRETFFKFAKCITCLVNREDNKSIPGFLCFYCIQEHNHEFGIVIHQSPRKLGLENTERKGHNITMIEDAFKNVVIIQGVGIPMTEFVRRNKIKTNMGKNILNCEPPSIFPSFYSNSNLPAGFSLVPVRFFSDNEPIVENYMIDFDCKQLSLKQYGSWKNSLLDQSTAEDPENIKPRVVAPKQPKRGPYKKRKTAQSAQSTSEKNNELSETAPQTENLEKITETIVNEENEEKKEKKPKKEKTKKRKKNNVTIKSITPTESESESEIEEIKLTGDEKIIIPKVYIPQKRSHQLLEANQGGLSTICSDSEEEKPKYKIIIPTKYKKNKDMRDINGDEDDDENQEDEEENEDEQEYVKDRIVIPTKYKKRKKNHRSKDKDEDY</sequence>
<dbReference type="AlphaFoldDB" id="A0A1R2BDZ7"/>
<comment type="caution">
    <text evidence="2">The sequence shown here is derived from an EMBL/GenBank/DDBJ whole genome shotgun (WGS) entry which is preliminary data.</text>
</comment>
<accession>A0A1R2BDZ7</accession>
<proteinExistence type="predicted"/>
<evidence type="ECO:0000256" key="1">
    <source>
        <dbReference type="SAM" id="MobiDB-lite"/>
    </source>
</evidence>
<reference evidence="2 3" key="1">
    <citation type="submission" date="2016-11" db="EMBL/GenBank/DDBJ databases">
        <title>The macronuclear genome of Stentor coeruleus: a giant cell with tiny introns.</title>
        <authorList>
            <person name="Slabodnick M."/>
            <person name="Ruby J.G."/>
            <person name="Reiff S.B."/>
            <person name="Swart E.C."/>
            <person name="Gosai S."/>
            <person name="Prabakaran S."/>
            <person name="Witkowska E."/>
            <person name="Larue G.E."/>
            <person name="Fisher S."/>
            <person name="Freeman R.M."/>
            <person name="Gunawardena J."/>
            <person name="Chu W."/>
            <person name="Stover N.A."/>
            <person name="Gregory B.D."/>
            <person name="Nowacki M."/>
            <person name="Derisi J."/>
            <person name="Roy S.W."/>
            <person name="Marshall W.F."/>
            <person name="Sood P."/>
        </authorList>
    </citation>
    <scope>NUCLEOTIDE SEQUENCE [LARGE SCALE GENOMIC DNA]</scope>
    <source>
        <strain evidence="2">WM001</strain>
    </source>
</reference>
<feature type="region of interest" description="Disordered" evidence="1">
    <location>
        <begin position="759"/>
        <end position="819"/>
    </location>
</feature>
<keyword evidence="3" id="KW-1185">Reference proteome</keyword>
<evidence type="ECO:0000313" key="2">
    <source>
        <dbReference type="EMBL" id="OMJ74984.1"/>
    </source>
</evidence>
<evidence type="ECO:0000313" key="3">
    <source>
        <dbReference type="Proteomes" id="UP000187209"/>
    </source>
</evidence>